<feature type="compositionally biased region" description="Polar residues" evidence="1">
    <location>
        <begin position="102"/>
        <end position="138"/>
    </location>
</feature>
<reference evidence="4 5" key="1">
    <citation type="journal article" date="2013" name="BMC Genomics">
        <title>The genome and transcriptome of the pine saprophyte Ophiostoma piceae, and a comparison with the bark beetle-associated pine pathogen Grosmannia clavigera.</title>
        <authorList>
            <person name="Haridas S."/>
            <person name="Wang Y."/>
            <person name="Lim L."/>
            <person name="Massoumi Alamouti S."/>
            <person name="Jackman S."/>
            <person name="Docking R."/>
            <person name="Robertson G."/>
            <person name="Birol I."/>
            <person name="Bohlmann J."/>
            <person name="Breuil C."/>
        </authorList>
    </citation>
    <scope>NUCLEOTIDE SEQUENCE [LARGE SCALE GENOMIC DNA]</scope>
    <source>
        <strain evidence="4 5">UAMH 11346</strain>
    </source>
</reference>
<organism evidence="4 5">
    <name type="scientific">Ophiostoma piceae (strain UAMH 11346)</name>
    <name type="common">Sap stain fungus</name>
    <dbReference type="NCBI Taxonomy" id="1262450"/>
    <lineage>
        <taxon>Eukaryota</taxon>
        <taxon>Fungi</taxon>
        <taxon>Dikarya</taxon>
        <taxon>Ascomycota</taxon>
        <taxon>Pezizomycotina</taxon>
        <taxon>Sordariomycetes</taxon>
        <taxon>Sordariomycetidae</taxon>
        <taxon>Ophiostomatales</taxon>
        <taxon>Ophiostomataceae</taxon>
        <taxon>Ophiostoma</taxon>
    </lineage>
</organism>
<dbReference type="PANTHER" id="PTHR34502:SF6">
    <property type="entry name" value="DUF6594 DOMAIN-CONTAINING PROTEIN"/>
    <property type="match status" value="1"/>
</dbReference>
<dbReference type="OrthoDB" id="5416037at2759"/>
<keyword evidence="2" id="KW-0472">Membrane</keyword>
<dbReference type="eggNOG" id="ENOG502QRPA">
    <property type="taxonomic scope" value="Eukaryota"/>
</dbReference>
<keyword evidence="2" id="KW-0812">Transmembrane</keyword>
<sequence length="596" mass="65216">MSPRQISFLTSHAEGAWSAQAQRHFDGKPFEAEAASSMPFYGATVGEEARLRASAEAKLASPKKKHRPDTLSFLDSDLPSWRSSPKSDSNESNGSNGSNESTETMQSDSSMASTHPDSDVTSPETSESGDVDTGTSTPKPTPASDLYTPGSLPLQSAQSSQEMPTVFSGSSPETRLYPNLHIRSTKPQKKYKSYQYGTPEMPRGNANLPHRATSALNPRMAGHVKHLPRAEKLPLTGYELLASQLSSHGKRRGSVVSTRSSESTRDRQSERTERTEKEKERGIKPLYRKFESLNHRILLHLQDELSELEEQLRRLDTADTQTRRLQSHILPASRRAEASSGGELQWHKTDILGKIGYKLGQYNHVLSSFTETQQLASPSLSDVNNYRAYLDTQQPIAEIETRFLDASDDLVMLAPTHRRTRTTMEEEEESEASMSPYMQTLREPMEPMESLFLRCASPASSVSDASSAPSAPLSSSRPTATIFERQDAAVPHAKALKGGPKARAQPVQSDNLLHLVVALAVAVVVPVLTFSTIPTFSGRIAVVLLVAFTVFGAQVQAETVRTSEHACTTGRHDTRDLVYCAAVYGAVMSVVASVCA</sequence>
<feature type="transmembrane region" description="Helical" evidence="2">
    <location>
        <begin position="512"/>
        <end position="533"/>
    </location>
</feature>
<dbReference type="Proteomes" id="UP000016923">
    <property type="component" value="Unassembled WGS sequence"/>
</dbReference>
<feature type="transmembrane region" description="Helical" evidence="2">
    <location>
        <begin position="577"/>
        <end position="595"/>
    </location>
</feature>
<dbReference type="STRING" id="1262450.S3CG01"/>
<evidence type="ECO:0000313" key="5">
    <source>
        <dbReference type="Proteomes" id="UP000016923"/>
    </source>
</evidence>
<keyword evidence="5" id="KW-1185">Reference proteome</keyword>
<feature type="domain" description="DUF6594" evidence="3">
    <location>
        <begin position="284"/>
        <end position="588"/>
    </location>
</feature>
<feature type="region of interest" description="Disordered" evidence="1">
    <location>
        <begin position="244"/>
        <end position="280"/>
    </location>
</feature>
<evidence type="ECO:0000256" key="2">
    <source>
        <dbReference type="SAM" id="Phobius"/>
    </source>
</evidence>
<proteinExistence type="predicted"/>
<keyword evidence="2" id="KW-1133">Transmembrane helix</keyword>
<feature type="compositionally biased region" description="Basic and acidic residues" evidence="1">
    <location>
        <begin position="262"/>
        <end position="280"/>
    </location>
</feature>
<dbReference type="AlphaFoldDB" id="S3CG01"/>
<dbReference type="EMBL" id="KE148157">
    <property type="protein sequence ID" value="EPE05188.1"/>
    <property type="molecule type" value="Genomic_DNA"/>
</dbReference>
<feature type="transmembrane region" description="Helical" evidence="2">
    <location>
        <begin position="540"/>
        <end position="557"/>
    </location>
</feature>
<feature type="compositionally biased region" description="Low complexity" evidence="1">
    <location>
        <begin position="90"/>
        <end position="101"/>
    </location>
</feature>
<evidence type="ECO:0000256" key="1">
    <source>
        <dbReference type="SAM" id="MobiDB-lite"/>
    </source>
</evidence>
<dbReference type="VEuPathDB" id="FungiDB:F503_03793"/>
<gene>
    <name evidence="4" type="ORF">F503_03793</name>
</gene>
<accession>S3CG01</accession>
<dbReference type="PANTHER" id="PTHR34502">
    <property type="entry name" value="DUF6594 DOMAIN-CONTAINING PROTEIN-RELATED"/>
    <property type="match status" value="1"/>
</dbReference>
<name>S3CG01_OPHP1</name>
<evidence type="ECO:0000313" key="4">
    <source>
        <dbReference type="EMBL" id="EPE05188.1"/>
    </source>
</evidence>
<protein>
    <recommendedName>
        <fullName evidence="3">DUF6594 domain-containing protein</fullName>
    </recommendedName>
</protein>
<evidence type="ECO:0000259" key="3">
    <source>
        <dbReference type="Pfam" id="PF20237"/>
    </source>
</evidence>
<dbReference type="Pfam" id="PF20237">
    <property type="entry name" value="DUF6594"/>
    <property type="match status" value="1"/>
</dbReference>
<feature type="compositionally biased region" description="Polar residues" evidence="1">
    <location>
        <begin position="153"/>
        <end position="173"/>
    </location>
</feature>
<dbReference type="InterPro" id="IPR046529">
    <property type="entry name" value="DUF6594"/>
</dbReference>
<dbReference type="HOGENOM" id="CLU_023874_0_0_1"/>
<feature type="region of interest" description="Disordered" evidence="1">
    <location>
        <begin position="56"/>
        <end position="191"/>
    </location>
</feature>